<sequence length="217" mass="22710">MEVGTMVLAALALLGTGLGAFLVVVPIDRLVQLLGCGDEGRRKRARRQTTPLDVGVRAGTAGPWAGKAARGDAVAGGGPTMPLQRAAPYRPPLPTSSLHRRTHSLTGSEHAGTSASPALNKSQDFPPRSATSPISSGSNSPFRKRSLDVRRETKMFSSSASARELGNYSRCSGDDASQDPCRGMAKVAEKTMGGFEFCVRSGKTVSRALSSSGLNPR</sequence>
<evidence type="ECO:0000313" key="2">
    <source>
        <dbReference type="EMBL" id="KAA8494408.1"/>
    </source>
</evidence>
<protein>
    <submittedName>
        <fullName evidence="2">Uncharacterized protein</fullName>
    </submittedName>
</protein>
<organism evidence="2 3">
    <name type="scientific">Porphyridium purpureum</name>
    <name type="common">Red alga</name>
    <name type="synonym">Porphyridium cruentum</name>
    <dbReference type="NCBI Taxonomy" id="35688"/>
    <lineage>
        <taxon>Eukaryota</taxon>
        <taxon>Rhodophyta</taxon>
        <taxon>Bangiophyceae</taxon>
        <taxon>Porphyridiales</taxon>
        <taxon>Porphyridiaceae</taxon>
        <taxon>Porphyridium</taxon>
    </lineage>
</organism>
<dbReference type="Proteomes" id="UP000324585">
    <property type="component" value="Unassembled WGS sequence"/>
</dbReference>
<feature type="compositionally biased region" description="Basic and acidic residues" evidence="1">
    <location>
        <begin position="145"/>
        <end position="154"/>
    </location>
</feature>
<keyword evidence="3" id="KW-1185">Reference proteome</keyword>
<feature type="region of interest" description="Disordered" evidence="1">
    <location>
        <begin position="39"/>
        <end position="178"/>
    </location>
</feature>
<evidence type="ECO:0000313" key="3">
    <source>
        <dbReference type="Proteomes" id="UP000324585"/>
    </source>
</evidence>
<gene>
    <name evidence="2" type="ORF">FVE85_2649</name>
</gene>
<accession>A0A5J4YT54</accession>
<comment type="caution">
    <text evidence="2">The sequence shown here is derived from an EMBL/GenBank/DDBJ whole genome shotgun (WGS) entry which is preliminary data.</text>
</comment>
<feature type="compositionally biased region" description="Polar residues" evidence="1">
    <location>
        <begin position="104"/>
        <end position="141"/>
    </location>
</feature>
<proteinExistence type="predicted"/>
<evidence type="ECO:0000256" key="1">
    <source>
        <dbReference type="SAM" id="MobiDB-lite"/>
    </source>
</evidence>
<reference evidence="3" key="1">
    <citation type="journal article" date="2019" name="Nat. Commun.">
        <title>Expansion of phycobilisome linker gene families in mesophilic red algae.</title>
        <authorList>
            <person name="Lee J."/>
            <person name="Kim D."/>
            <person name="Bhattacharya D."/>
            <person name="Yoon H.S."/>
        </authorList>
    </citation>
    <scope>NUCLEOTIDE SEQUENCE [LARGE SCALE GENOMIC DNA]</scope>
    <source>
        <strain evidence="3">CCMP 1328</strain>
    </source>
</reference>
<dbReference type="AlphaFoldDB" id="A0A5J4YT54"/>
<dbReference type="EMBL" id="VRMN01000004">
    <property type="protein sequence ID" value="KAA8494408.1"/>
    <property type="molecule type" value="Genomic_DNA"/>
</dbReference>
<name>A0A5J4YT54_PORPP</name>